<sequence length="183" mass="22387">MGLIKKKDSFEDFMRHRSFLIEKYSNGDISKRDFLQYNYDYFVSVNARPYIKIDSYEKGMYNYQYYNGLAKYYRMLAKEVRNTKKHSKYYNYYLNLGNKYYDNKDESALDILKFQKFENIECYFISCDSKALEDSLYEIVLKDKKEAIFHSKSEELLDILKQKQLFYPEKRESLISEYINERY</sequence>
<comment type="caution">
    <text evidence="1">The sequence shown here is derived from an EMBL/GenBank/DDBJ whole genome shotgun (WGS) entry which is preliminary data.</text>
</comment>
<name>A0ABS4KBT8_9FIRM</name>
<evidence type="ECO:0000313" key="2">
    <source>
        <dbReference type="Proteomes" id="UP001519306"/>
    </source>
</evidence>
<dbReference type="Proteomes" id="UP001519306">
    <property type="component" value="Unassembled WGS sequence"/>
</dbReference>
<evidence type="ECO:0000313" key="1">
    <source>
        <dbReference type="EMBL" id="MBP2025240.1"/>
    </source>
</evidence>
<gene>
    <name evidence="1" type="ORF">J2Z71_000770</name>
</gene>
<protein>
    <submittedName>
        <fullName evidence="1">Uncharacterized protein</fullName>
    </submittedName>
</protein>
<dbReference type="EMBL" id="JAGGLJ010000006">
    <property type="protein sequence ID" value="MBP2025240.1"/>
    <property type="molecule type" value="Genomic_DNA"/>
</dbReference>
<accession>A0ABS4KBT8</accession>
<organism evidence="1 2">
    <name type="scientific">Peptoniphilus stercorisuis</name>
    <dbReference type="NCBI Taxonomy" id="1436965"/>
    <lineage>
        <taxon>Bacteria</taxon>
        <taxon>Bacillati</taxon>
        <taxon>Bacillota</taxon>
        <taxon>Tissierellia</taxon>
        <taxon>Tissierellales</taxon>
        <taxon>Peptoniphilaceae</taxon>
        <taxon>Peptoniphilus</taxon>
    </lineage>
</organism>
<dbReference type="RefSeq" id="WP_210060539.1">
    <property type="nucleotide sequence ID" value="NZ_JAGGLJ010000006.1"/>
</dbReference>
<reference evidence="1 2" key="1">
    <citation type="submission" date="2021-03" db="EMBL/GenBank/DDBJ databases">
        <title>Genomic Encyclopedia of Type Strains, Phase IV (KMG-IV): sequencing the most valuable type-strain genomes for metagenomic binning, comparative biology and taxonomic classification.</title>
        <authorList>
            <person name="Goeker M."/>
        </authorList>
    </citation>
    <scope>NUCLEOTIDE SEQUENCE [LARGE SCALE GENOMIC DNA]</scope>
    <source>
        <strain evidence="1 2">DSM 27563</strain>
    </source>
</reference>
<dbReference type="Pfam" id="PF20353">
    <property type="entry name" value="DUF6648"/>
    <property type="match status" value="1"/>
</dbReference>
<keyword evidence="2" id="KW-1185">Reference proteome</keyword>
<proteinExistence type="predicted"/>
<dbReference type="InterPro" id="IPR046590">
    <property type="entry name" value="DUF6648"/>
</dbReference>